<evidence type="ECO:0000313" key="3">
    <source>
        <dbReference type="Proteomes" id="UP000321555"/>
    </source>
</evidence>
<accession>A0A5B8Z1F9</accession>
<dbReference type="Pfam" id="PF08378">
    <property type="entry name" value="NERD"/>
    <property type="match status" value="1"/>
</dbReference>
<proteinExistence type="predicted"/>
<dbReference type="AlphaFoldDB" id="A0A5B8Z1F9"/>
<dbReference type="EMBL" id="CP042593">
    <property type="protein sequence ID" value="QED46651.1"/>
    <property type="molecule type" value="Genomic_DNA"/>
</dbReference>
<dbReference type="RefSeq" id="WP_057776020.1">
    <property type="nucleotide sequence ID" value="NZ_CP042593.1"/>
</dbReference>
<dbReference type="KEGG" id="bda:FSZ17_04820"/>
<dbReference type="InterPro" id="IPR011528">
    <property type="entry name" value="NERD"/>
</dbReference>
<feature type="domain" description="NERD" evidence="1">
    <location>
        <begin position="41"/>
        <end position="157"/>
    </location>
</feature>
<reference evidence="3" key="1">
    <citation type="submission" date="2019-08" db="EMBL/GenBank/DDBJ databases">
        <authorList>
            <person name="Zheng X."/>
        </authorList>
    </citation>
    <scope>NUCLEOTIDE SEQUENCE [LARGE SCALE GENOMIC DNA]</scope>
    <source>
        <strain evidence="3">FJAT-25496</strain>
    </source>
</reference>
<dbReference type="PROSITE" id="PS50965">
    <property type="entry name" value="NERD"/>
    <property type="match status" value="1"/>
</dbReference>
<name>A0A5B8Z1F9_CYTDA</name>
<protein>
    <submittedName>
        <fullName evidence="2">NERD domain-containing protein</fullName>
    </submittedName>
</protein>
<dbReference type="STRING" id="1742359.GCA_001439625_00964"/>
<dbReference type="Proteomes" id="UP000321555">
    <property type="component" value="Chromosome"/>
</dbReference>
<keyword evidence="3" id="KW-1185">Reference proteome</keyword>
<dbReference type="OrthoDB" id="569879at2"/>
<evidence type="ECO:0000259" key="1">
    <source>
        <dbReference type="PROSITE" id="PS50965"/>
    </source>
</evidence>
<organism evidence="2 3">
    <name type="scientific">Cytobacillus dafuensis</name>
    <name type="common">Bacillus dafuensis</name>
    <dbReference type="NCBI Taxonomy" id="1742359"/>
    <lineage>
        <taxon>Bacteria</taxon>
        <taxon>Bacillati</taxon>
        <taxon>Bacillota</taxon>
        <taxon>Bacilli</taxon>
        <taxon>Bacillales</taxon>
        <taxon>Bacillaceae</taxon>
        <taxon>Cytobacillus</taxon>
    </lineage>
</organism>
<evidence type="ECO:0000313" key="2">
    <source>
        <dbReference type="EMBL" id="QED46651.1"/>
    </source>
</evidence>
<gene>
    <name evidence="2" type="ORF">FSZ17_04820</name>
</gene>
<sequence>MIVKKREIPIKILVLEAILRRLHEHHPKRTIIEEDLSKYKAGYQGEKALNYYLSFLDEQKYSIFHDLRLCNGEYYFQIDSLILSTDFALIVEVKNITGTLLFEPNFNQLIRSIDEKEEGFPNPLLQIQRQQLQLRKWLDKKRLIHLPIEILIINSNSSAILKGNQYVSKYVCKIDRLLEKIATLEKKYIVEILNPQEMRKLSKSILKYHSPFETQSFLQKYSIPSSDIITGVQCPQCKTFPMKYYRRKWYCPRCQTISKVEHIKATQDYFYLIKNTMSNADFRHFLHIHSISSASKLLESMDLKKTGEKKGRLYQAR</sequence>